<name>A0ACC3TE90_9ASCO</name>
<evidence type="ECO:0000313" key="1">
    <source>
        <dbReference type="EMBL" id="KAK9319196.1"/>
    </source>
</evidence>
<evidence type="ECO:0000313" key="2">
    <source>
        <dbReference type="Proteomes" id="UP001489719"/>
    </source>
</evidence>
<dbReference type="EMBL" id="MU970215">
    <property type="protein sequence ID" value="KAK9319196.1"/>
    <property type="molecule type" value="Genomic_DNA"/>
</dbReference>
<dbReference type="Proteomes" id="UP001489719">
    <property type="component" value="Unassembled WGS sequence"/>
</dbReference>
<gene>
    <name evidence="1" type="ORF">V1517DRAFT_60403</name>
</gene>
<protein>
    <submittedName>
        <fullName evidence="1">Uncharacterized protein</fullName>
    </submittedName>
</protein>
<reference evidence="2" key="1">
    <citation type="journal article" date="2024" name="Front. Bioeng. Biotechnol.">
        <title>Genome-scale model development and genomic sequencing of the oleaginous clade Lipomyces.</title>
        <authorList>
            <person name="Czajka J.J."/>
            <person name="Han Y."/>
            <person name="Kim J."/>
            <person name="Mondo S.J."/>
            <person name="Hofstad B.A."/>
            <person name="Robles A."/>
            <person name="Haridas S."/>
            <person name="Riley R."/>
            <person name="LaButti K."/>
            <person name="Pangilinan J."/>
            <person name="Andreopoulos W."/>
            <person name="Lipzen A."/>
            <person name="Yan J."/>
            <person name="Wang M."/>
            <person name="Ng V."/>
            <person name="Grigoriev I.V."/>
            <person name="Spatafora J.W."/>
            <person name="Magnuson J.K."/>
            <person name="Baker S.E."/>
            <person name="Pomraning K.R."/>
        </authorList>
    </citation>
    <scope>NUCLEOTIDE SEQUENCE [LARGE SCALE GENOMIC DNA]</scope>
    <source>
        <strain evidence="2">CBS 10300</strain>
    </source>
</reference>
<sequence>MSSAVVPINFEQKSLIETLRTILRLSRGLISIPLPYGNNPSEVISLALALVEVSYNPLLLANDLWMSLTDETEKIEALSEFLSPVGAPFRRIFAVRGLTPKAPQNWDGVARRFRESKLLMKVLDSWTRPIYYDMLVPMMAKGRTPTPSEGGTSARRKQMSLKKLLTQRDGWISLVGKMMDEKAPPEVKPVRRGYGGVTLQAAHIVPFSANGHSVLRTMLSKFVGQDMESLLTGEMINDPSNALLLDALTHAAFCLFKFSLECQDDRYFFRRFAPDRKLPTEVLRHRDNEEIIFGRASRSVARPLPLLCNLHYAIARVLWASGAAENIANALADEDELRDAHMEGDYWDRVRASYLQRELRALPGLDELVID</sequence>
<proteinExistence type="predicted"/>
<accession>A0ACC3TE90</accession>
<keyword evidence="2" id="KW-1185">Reference proteome</keyword>
<comment type="caution">
    <text evidence="1">The sequence shown here is derived from an EMBL/GenBank/DDBJ whole genome shotgun (WGS) entry which is preliminary data.</text>
</comment>
<organism evidence="1 2">
    <name type="scientific">Lipomyces orientalis</name>
    <dbReference type="NCBI Taxonomy" id="1233043"/>
    <lineage>
        <taxon>Eukaryota</taxon>
        <taxon>Fungi</taxon>
        <taxon>Dikarya</taxon>
        <taxon>Ascomycota</taxon>
        <taxon>Saccharomycotina</taxon>
        <taxon>Lipomycetes</taxon>
        <taxon>Lipomycetales</taxon>
        <taxon>Lipomycetaceae</taxon>
        <taxon>Lipomyces</taxon>
    </lineage>
</organism>